<dbReference type="PANTHER" id="PTHR24409:SF295">
    <property type="entry name" value="AZ2-RELATED"/>
    <property type="match status" value="1"/>
</dbReference>
<sequence>MPLPKAYNSCYFCSKTWSRETPSIFQLSTHMRLHTKENPFKCPFSPCKNSFKTYKKLVAHRSQHENSGQKPWKCDKCGVSFKTKSTLTGHVLDVHTTERPFKCSLCSSSYKRIGQLNLHLKDHDPFNRYPCPKCNVKLKTERCLKLHLEKVHGRRDWKCYFCKKSFTRVGLIDHIRIHTDEAVFNCRTCSDTFLHYSSRAQKTDLLPPCYRAKECPFCHRLCKDTHALAVHTRIHTGEKPYTCPREDCGKQFSTSSSLKSHAKYHINYSDGEFKCTFCPKTFKTQRSAKYHESNVHMETWKRPKKCASCPKVYPSHSTLARHQLIHLKEPPFKCSQCPRGFFYQTEYSKHMKNVHNLEKIKTEPRKPRKYFACKICSKNFPNFGTFLNHQELHRDPTHKCAKCPRKFHNVYSLRNHDRTEHNGPRYKCYFCIKLPRASNAQSVPKCANQRQKLQAILYMLIKSK</sequence>
<dbReference type="EMBL" id="LNIX01000011">
    <property type="protein sequence ID" value="OXA48639.1"/>
    <property type="molecule type" value="Genomic_DNA"/>
</dbReference>
<keyword evidence="2" id="KW-0677">Repeat</keyword>
<evidence type="ECO:0000313" key="7">
    <source>
        <dbReference type="EMBL" id="OXA48639.1"/>
    </source>
</evidence>
<gene>
    <name evidence="7" type="ORF">Fcan01_16495</name>
</gene>
<keyword evidence="3 5" id="KW-0863">Zinc-finger</keyword>
<accession>A0A226DTV4</accession>
<dbReference type="GO" id="GO:0000977">
    <property type="term" value="F:RNA polymerase II transcription regulatory region sequence-specific DNA binding"/>
    <property type="evidence" value="ECO:0007669"/>
    <property type="project" value="TreeGrafter"/>
</dbReference>
<feature type="domain" description="C2H2-type" evidence="6">
    <location>
        <begin position="398"/>
        <end position="426"/>
    </location>
</feature>
<dbReference type="OMA" id="NENPYSC"/>
<feature type="domain" description="C2H2-type" evidence="6">
    <location>
        <begin position="273"/>
        <end position="303"/>
    </location>
</feature>
<evidence type="ECO:0000256" key="2">
    <source>
        <dbReference type="ARBA" id="ARBA00022737"/>
    </source>
</evidence>
<keyword evidence="8" id="KW-1185">Reference proteome</keyword>
<feature type="domain" description="C2H2-type" evidence="6">
    <location>
        <begin position="371"/>
        <end position="398"/>
    </location>
</feature>
<dbReference type="Proteomes" id="UP000198287">
    <property type="component" value="Unassembled WGS sequence"/>
</dbReference>
<dbReference type="OrthoDB" id="8895262at2759"/>
<protein>
    <submittedName>
        <fullName evidence="7">Zinc finger protein 93</fullName>
    </submittedName>
</protein>
<dbReference type="SUPFAM" id="SSF57667">
    <property type="entry name" value="beta-beta-alpha zinc fingers"/>
    <property type="match status" value="6"/>
</dbReference>
<dbReference type="PROSITE" id="PS00028">
    <property type="entry name" value="ZINC_FINGER_C2H2_1"/>
    <property type="match status" value="11"/>
</dbReference>
<keyword evidence="1" id="KW-0479">Metal-binding</keyword>
<dbReference type="GO" id="GO:0005634">
    <property type="term" value="C:nucleus"/>
    <property type="evidence" value="ECO:0007669"/>
    <property type="project" value="TreeGrafter"/>
</dbReference>
<evidence type="ECO:0000256" key="5">
    <source>
        <dbReference type="PROSITE-ProRule" id="PRU00042"/>
    </source>
</evidence>
<feature type="domain" description="C2H2-type" evidence="6">
    <location>
        <begin position="72"/>
        <end position="100"/>
    </location>
</feature>
<name>A0A226DTV4_FOLCA</name>
<dbReference type="STRING" id="158441.A0A226DTV4"/>
<dbReference type="Pfam" id="PF00096">
    <property type="entry name" value="zf-C2H2"/>
    <property type="match status" value="4"/>
</dbReference>
<feature type="domain" description="C2H2-type" evidence="6">
    <location>
        <begin position="241"/>
        <end position="270"/>
    </location>
</feature>
<dbReference type="FunFam" id="3.30.160.60:FF:000100">
    <property type="entry name" value="Zinc finger 45-like"/>
    <property type="match status" value="1"/>
</dbReference>
<comment type="caution">
    <text evidence="7">The sequence shown here is derived from an EMBL/GenBank/DDBJ whole genome shotgun (WGS) entry which is preliminary data.</text>
</comment>
<dbReference type="PROSITE" id="PS50157">
    <property type="entry name" value="ZINC_FINGER_C2H2_2"/>
    <property type="match status" value="10"/>
</dbReference>
<feature type="domain" description="C2H2-type" evidence="6">
    <location>
        <begin position="304"/>
        <end position="331"/>
    </location>
</feature>
<dbReference type="Gene3D" id="3.30.160.60">
    <property type="entry name" value="Classic Zinc Finger"/>
    <property type="match status" value="8"/>
</dbReference>
<dbReference type="AlphaFoldDB" id="A0A226DTV4"/>
<proteinExistence type="predicted"/>
<evidence type="ECO:0000256" key="4">
    <source>
        <dbReference type="ARBA" id="ARBA00022833"/>
    </source>
</evidence>
<dbReference type="InterPro" id="IPR036236">
    <property type="entry name" value="Znf_C2H2_sf"/>
</dbReference>
<feature type="domain" description="C2H2-type" evidence="6">
    <location>
        <begin position="101"/>
        <end position="123"/>
    </location>
</feature>
<evidence type="ECO:0000256" key="3">
    <source>
        <dbReference type="ARBA" id="ARBA00022771"/>
    </source>
</evidence>
<feature type="domain" description="C2H2-type" evidence="6">
    <location>
        <begin position="40"/>
        <end position="71"/>
    </location>
</feature>
<evidence type="ECO:0000313" key="8">
    <source>
        <dbReference type="Proteomes" id="UP000198287"/>
    </source>
</evidence>
<feature type="domain" description="C2H2-type" evidence="6">
    <location>
        <begin position="213"/>
        <end position="240"/>
    </location>
</feature>
<dbReference type="InterPro" id="IPR013087">
    <property type="entry name" value="Znf_C2H2_type"/>
</dbReference>
<dbReference type="SMART" id="SM00355">
    <property type="entry name" value="ZnF_C2H2"/>
    <property type="match status" value="13"/>
</dbReference>
<feature type="domain" description="C2H2-type" evidence="6">
    <location>
        <begin position="332"/>
        <end position="360"/>
    </location>
</feature>
<reference evidence="7 8" key="1">
    <citation type="submission" date="2015-12" db="EMBL/GenBank/DDBJ databases">
        <title>The genome of Folsomia candida.</title>
        <authorList>
            <person name="Faddeeva A."/>
            <person name="Derks M.F."/>
            <person name="Anvar Y."/>
            <person name="Smit S."/>
            <person name="Van Straalen N."/>
            <person name="Roelofs D."/>
        </authorList>
    </citation>
    <scope>NUCLEOTIDE SEQUENCE [LARGE SCALE GENOMIC DNA]</scope>
    <source>
        <strain evidence="7 8">VU population</strain>
        <tissue evidence="7">Whole body</tissue>
    </source>
</reference>
<dbReference type="GO" id="GO:0000981">
    <property type="term" value="F:DNA-binding transcription factor activity, RNA polymerase II-specific"/>
    <property type="evidence" value="ECO:0007669"/>
    <property type="project" value="TreeGrafter"/>
</dbReference>
<dbReference type="FunFam" id="3.30.160.60:FF:002343">
    <property type="entry name" value="Zinc finger protein 33A"/>
    <property type="match status" value="1"/>
</dbReference>
<dbReference type="PANTHER" id="PTHR24409">
    <property type="entry name" value="ZINC FINGER PROTEIN 142"/>
    <property type="match status" value="1"/>
</dbReference>
<dbReference type="GO" id="GO:0008270">
    <property type="term" value="F:zinc ion binding"/>
    <property type="evidence" value="ECO:0007669"/>
    <property type="project" value="UniProtKB-KW"/>
</dbReference>
<evidence type="ECO:0000259" key="6">
    <source>
        <dbReference type="PROSITE" id="PS50157"/>
    </source>
</evidence>
<organism evidence="7 8">
    <name type="scientific">Folsomia candida</name>
    <name type="common">Springtail</name>
    <dbReference type="NCBI Taxonomy" id="158441"/>
    <lineage>
        <taxon>Eukaryota</taxon>
        <taxon>Metazoa</taxon>
        <taxon>Ecdysozoa</taxon>
        <taxon>Arthropoda</taxon>
        <taxon>Hexapoda</taxon>
        <taxon>Collembola</taxon>
        <taxon>Entomobryomorpha</taxon>
        <taxon>Isotomoidea</taxon>
        <taxon>Isotomidae</taxon>
        <taxon>Proisotominae</taxon>
        <taxon>Folsomia</taxon>
    </lineage>
</organism>
<keyword evidence="4" id="KW-0862">Zinc</keyword>
<evidence type="ECO:0000256" key="1">
    <source>
        <dbReference type="ARBA" id="ARBA00022723"/>
    </source>
</evidence>